<feature type="region of interest" description="Disordered" evidence="2">
    <location>
        <begin position="413"/>
        <end position="440"/>
    </location>
</feature>
<feature type="compositionally biased region" description="Acidic residues" evidence="2">
    <location>
        <begin position="500"/>
        <end position="549"/>
    </location>
</feature>
<feature type="region of interest" description="Disordered" evidence="2">
    <location>
        <begin position="790"/>
        <end position="815"/>
    </location>
</feature>
<feature type="compositionally biased region" description="Polar residues" evidence="2">
    <location>
        <begin position="790"/>
        <end position="801"/>
    </location>
</feature>
<feature type="region of interest" description="Disordered" evidence="2">
    <location>
        <begin position="496"/>
        <end position="569"/>
    </location>
</feature>
<dbReference type="GO" id="GO:0016301">
    <property type="term" value="F:kinase activity"/>
    <property type="evidence" value="ECO:0007669"/>
    <property type="project" value="UniProtKB-KW"/>
</dbReference>
<dbReference type="EMBL" id="QMKO01002312">
    <property type="protein sequence ID" value="RTG83934.1"/>
    <property type="molecule type" value="Genomic_DNA"/>
</dbReference>
<evidence type="ECO:0000256" key="2">
    <source>
        <dbReference type="SAM" id="MobiDB-lite"/>
    </source>
</evidence>
<gene>
    <name evidence="4" type="ORF">DC041_0004754</name>
</gene>
<dbReference type="InterPro" id="IPR045495">
    <property type="entry name" value="PI4K_N"/>
</dbReference>
<feature type="domain" description="PI4-kinase N-terminal" evidence="3">
    <location>
        <begin position="112"/>
        <end position="300"/>
    </location>
</feature>
<proteinExistence type="inferred from homology"/>
<evidence type="ECO:0000313" key="4">
    <source>
        <dbReference type="EMBL" id="RTG83934.1"/>
    </source>
</evidence>
<dbReference type="Proteomes" id="UP000290809">
    <property type="component" value="Unassembled WGS sequence"/>
</dbReference>
<keyword evidence="5" id="KW-1185">Reference proteome</keyword>
<dbReference type="STRING" id="6184.A0A430Q8D6"/>
<evidence type="ECO:0000259" key="3">
    <source>
        <dbReference type="Pfam" id="PF19274"/>
    </source>
</evidence>
<dbReference type="Pfam" id="PF19274">
    <property type="entry name" value="PI4K_N"/>
    <property type="match status" value="2"/>
</dbReference>
<dbReference type="AlphaFoldDB" id="A0A430Q8D6"/>
<keyword evidence="4" id="KW-0418">Kinase</keyword>
<sequence length="1207" mass="134605">MYLNAVYCLGHMGVVLAQMPHTQELILQFLQQNLNPAKLLPQLEIKSMEQLGCMVIGGSLSEAMINVFANISTFVQGQPKLYKLLHRLLEHYVHVDMELDQDSKSTSILSYAIWPVEYYRGLCEIAIKSPVLLLNDSLRAELQQSSALSPRNLSQIDVTDIRNKLCILLDNNAETTSLINRMSVTQCIYLMAVYRLESLWCVITVYFHFLLSYYFHSIGHSSDPEALHRLFMYLEDNIIIKDKFVLFFFKNFLLTQPLDIVRESIMDMHAQFLLVMFTRIHKSLRIVADEFLSMLAKDLPAREKMLTDFVKRCKGIIEVGLQWAPNLVRSHLINYMLEIQHPSTDLPQHTGLALATESVLNYAGYNRSASFLGASGMLRYSDDPMKLVNKMSKDLEIACHNASRLSKMLTNLEESQPKSKQQQLLKSSLSSSNNNTSNNLLVNETTEQIKRLQNQKSIALDVVQACLFRMTALLVMHKSQNHDPMMNKTNLTGQDLIVGDADDNNDDEEEECQEEEDNDEYDGDSDDDDDSDDNDDDDDLDDGDEDDDRSSERQKRHYPHRRKFHHHLQYGGSVMKRLLLKPKRSVSRLNNPNTTNFPVPPVTTTTMTVSTTGNPNSSCHLINDTKNPTTIDITSTTITSSRKKLYVMKGDTARRLLQEICHSPLRLFTTEMLENALACWQWLIVGRPELTIQLLNELSDAWQITIHRRLGVFSVHNADDGEVLPLIVSDQLKYSPPKCNTGPHQLWSQFFSERLYVAQSSSQEQLDIFFDLLQKTLAGEIASLNKSIHTVQNSSETSKNSQKPHSRRHDHPSSIIRGRLTNNVAALGVRCRLVEMCLSLLQNTGFKSNYSGGQGISTDELSSHVGGVMTAATITTGTGGGVGSSGGSVVSAGGRTGGSSGSQGQIDTGCLFPLARIALREKAYATILNYFTVKPQYPIKHDADLSDELKALSRLWSLMQAERKYLNTSMIETEMDALLEAVGRGGFIVGSDFDYGAVYLSDQMTVNTPESIAVGGGVVGASIGSSGFPTNPMSTVTTTYHTTSSSPNIRHVNSNVFTESWITSNVTTMTTTSITSGGATLPRLRSQVMLLTDQPLERPGVGSLILPSALNSTTSPTLQNAAVLAGTNIAHSVVSKRSSATGEIERLSVWFNPQGLSDRIGIREAEVETWLRETLRKKSWRRWISLAWDLCPPVAVYMPQSKLQVSD</sequence>
<evidence type="ECO:0000256" key="1">
    <source>
        <dbReference type="ARBA" id="ARBA00006209"/>
    </source>
</evidence>
<evidence type="ECO:0000313" key="5">
    <source>
        <dbReference type="Proteomes" id="UP000290809"/>
    </source>
</evidence>
<organism evidence="4 5">
    <name type="scientific">Schistosoma bovis</name>
    <name type="common">Blood fluke</name>
    <dbReference type="NCBI Taxonomy" id="6184"/>
    <lineage>
        <taxon>Eukaryota</taxon>
        <taxon>Metazoa</taxon>
        <taxon>Spiralia</taxon>
        <taxon>Lophotrochozoa</taxon>
        <taxon>Platyhelminthes</taxon>
        <taxon>Trematoda</taxon>
        <taxon>Digenea</taxon>
        <taxon>Strigeidida</taxon>
        <taxon>Schistosomatoidea</taxon>
        <taxon>Schistosomatidae</taxon>
        <taxon>Schistosoma</taxon>
    </lineage>
</organism>
<name>A0A430Q8D6_SCHBO</name>
<feature type="domain" description="PI4-kinase N-terminal" evidence="3">
    <location>
        <begin position="649"/>
        <end position="779"/>
    </location>
</feature>
<keyword evidence="4" id="KW-0808">Transferase</keyword>
<accession>A0A430Q8D6</accession>
<comment type="similarity">
    <text evidence="1">Belongs to the PI3/PI4-kinase family. Type III PI4K subfamily.</text>
</comment>
<protein>
    <submittedName>
        <fullName evidence="4">Phosphatidylinositol 4-kinase A</fullName>
    </submittedName>
</protein>
<comment type="caution">
    <text evidence="4">The sequence shown here is derived from an EMBL/GenBank/DDBJ whole genome shotgun (WGS) entry which is preliminary data.</text>
</comment>
<feature type="compositionally biased region" description="Basic residues" evidence="2">
    <location>
        <begin position="554"/>
        <end position="568"/>
    </location>
</feature>
<reference evidence="4 5" key="1">
    <citation type="journal article" date="2019" name="PLoS Pathog.">
        <title>Genome sequence of the bovine parasite Schistosoma bovis Tanzania.</title>
        <authorList>
            <person name="Oey H."/>
            <person name="Zakrzewski M."/>
            <person name="Gobert G."/>
            <person name="Gravermann K."/>
            <person name="Stoye J."/>
            <person name="Jones M."/>
            <person name="Mcmanus D."/>
            <person name="Krause L."/>
        </authorList>
    </citation>
    <scope>NUCLEOTIDE SEQUENCE [LARGE SCALE GENOMIC DNA]</scope>
    <source>
        <strain evidence="4 5">TAN1997</strain>
    </source>
</reference>